<name>A0A2H3CUZ0_ARMGA</name>
<evidence type="ECO:0000313" key="2">
    <source>
        <dbReference type="Proteomes" id="UP000217790"/>
    </source>
</evidence>
<dbReference type="OrthoDB" id="3256283at2759"/>
<dbReference type="EMBL" id="KZ293692">
    <property type="protein sequence ID" value="PBK85264.1"/>
    <property type="molecule type" value="Genomic_DNA"/>
</dbReference>
<sequence length="239" mass="26165">MSVVDTAEIIKETPLTDDEYLKAGMLGVLVVIAPTLDLTRLLRFQKNTSRPMNIEKTKAAEATNVIKEETAFAGKFDLYNMSLNYLRRLGNDYEALYEAILERQEISELSAQVAIPKAPYFAGDGATKDPAFYIEDMDGYASISPVLENWWGETLVLAVVLEISSCIGAGRRPSVMSQLSSAFKGDNVSLSYGKLKYHGHACSVDSVFGFSAVRARKDEDGKEIGIELGSEYGGCCIGF</sequence>
<dbReference type="InParanoid" id="A0A2H3CUZ0"/>
<gene>
    <name evidence="1" type="ORF">ARMGADRAFT_1036550</name>
</gene>
<dbReference type="AlphaFoldDB" id="A0A2H3CUZ0"/>
<dbReference type="Proteomes" id="UP000217790">
    <property type="component" value="Unassembled WGS sequence"/>
</dbReference>
<accession>A0A2H3CUZ0</accession>
<evidence type="ECO:0000313" key="1">
    <source>
        <dbReference type="EMBL" id="PBK85264.1"/>
    </source>
</evidence>
<keyword evidence="2" id="KW-1185">Reference proteome</keyword>
<proteinExistence type="predicted"/>
<reference evidence="2" key="1">
    <citation type="journal article" date="2017" name="Nat. Ecol. Evol.">
        <title>Genome expansion and lineage-specific genetic innovations in the forest pathogenic fungi Armillaria.</title>
        <authorList>
            <person name="Sipos G."/>
            <person name="Prasanna A.N."/>
            <person name="Walter M.C."/>
            <person name="O'Connor E."/>
            <person name="Balint B."/>
            <person name="Krizsan K."/>
            <person name="Kiss B."/>
            <person name="Hess J."/>
            <person name="Varga T."/>
            <person name="Slot J."/>
            <person name="Riley R."/>
            <person name="Boka B."/>
            <person name="Rigling D."/>
            <person name="Barry K."/>
            <person name="Lee J."/>
            <person name="Mihaltcheva S."/>
            <person name="LaButti K."/>
            <person name="Lipzen A."/>
            <person name="Waldron R."/>
            <person name="Moloney N.M."/>
            <person name="Sperisen C."/>
            <person name="Kredics L."/>
            <person name="Vagvoelgyi C."/>
            <person name="Patrignani A."/>
            <person name="Fitzpatrick D."/>
            <person name="Nagy I."/>
            <person name="Doyle S."/>
            <person name="Anderson J.B."/>
            <person name="Grigoriev I.V."/>
            <person name="Gueldener U."/>
            <person name="Muensterkoetter M."/>
            <person name="Nagy L.G."/>
        </authorList>
    </citation>
    <scope>NUCLEOTIDE SEQUENCE [LARGE SCALE GENOMIC DNA]</scope>
    <source>
        <strain evidence="2">Ar21-2</strain>
    </source>
</reference>
<protein>
    <submittedName>
        <fullName evidence="1">Uncharacterized protein</fullName>
    </submittedName>
</protein>
<organism evidence="1 2">
    <name type="scientific">Armillaria gallica</name>
    <name type="common">Bulbous honey fungus</name>
    <name type="synonym">Armillaria bulbosa</name>
    <dbReference type="NCBI Taxonomy" id="47427"/>
    <lineage>
        <taxon>Eukaryota</taxon>
        <taxon>Fungi</taxon>
        <taxon>Dikarya</taxon>
        <taxon>Basidiomycota</taxon>
        <taxon>Agaricomycotina</taxon>
        <taxon>Agaricomycetes</taxon>
        <taxon>Agaricomycetidae</taxon>
        <taxon>Agaricales</taxon>
        <taxon>Marasmiineae</taxon>
        <taxon>Physalacriaceae</taxon>
        <taxon>Armillaria</taxon>
    </lineage>
</organism>